<dbReference type="PROSITE" id="PS00623">
    <property type="entry name" value="GMC_OXRED_1"/>
    <property type="match status" value="1"/>
</dbReference>
<name>A0A7R7ZYS2_ASPKA</name>
<dbReference type="PANTHER" id="PTHR11552">
    <property type="entry name" value="GLUCOSE-METHANOL-CHOLINE GMC OXIDOREDUCTASE"/>
    <property type="match status" value="1"/>
</dbReference>
<evidence type="ECO:0000259" key="3">
    <source>
        <dbReference type="PROSITE" id="PS00623"/>
    </source>
</evidence>
<evidence type="ECO:0000313" key="4">
    <source>
        <dbReference type="EMBL" id="BCR98132.1"/>
    </source>
</evidence>
<dbReference type="Gene3D" id="3.30.560.10">
    <property type="entry name" value="Glucose Oxidase, domain 3"/>
    <property type="match status" value="1"/>
</dbReference>
<accession>A0A7R7ZYS2</accession>
<gene>
    <name evidence="4" type="ORF">AKAW2_31451S</name>
</gene>
<protein>
    <recommendedName>
        <fullName evidence="3">Glucose-methanol-choline oxidoreductase N-terminal domain-containing protein</fullName>
    </recommendedName>
</protein>
<comment type="similarity">
    <text evidence="1 2">Belongs to the GMC oxidoreductase family.</text>
</comment>
<dbReference type="OrthoDB" id="269227at2759"/>
<keyword evidence="2" id="KW-0285">Flavoprotein</keyword>
<evidence type="ECO:0000313" key="5">
    <source>
        <dbReference type="Proteomes" id="UP000661280"/>
    </source>
</evidence>
<dbReference type="GO" id="GO:0016614">
    <property type="term" value="F:oxidoreductase activity, acting on CH-OH group of donors"/>
    <property type="evidence" value="ECO:0007669"/>
    <property type="project" value="InterPro"/>
</dbReference>
<proteinExistence type="inferred from homology"/>
<feature type="domain" description="Glucose-methanol-choline oxidoreductase N-terminal" evidence="3">
    <location>
        <begin position="84"/>
        <end position="107"/>
    </location>
</feature>
<dbReference type="AlphaFoldDB" id="A0A7R7ZYS2"/>
<dbReference type="RefSeq" id="XP_041541898.1">
    <property type="nucleotide sequence ID" value="XM_041688077.1"/>
</dbReference>
<keyword evidence="2" id="KW-0274">FAD</keyword>
<evidence type="ECO:0000256" key="2">
    <source>
        <dbReference type="RuleBase" id="RU003968"/>
    </source>
</evidence>
<dbReference type="PANTHER" id="PTHR11552:SF123">
    <property type="entry name" value="GMC OXIDOREDUCTASE (AFU_ORTHOLOGUE AFUA_2G01770)-RELATED"/>
    <property type="match status" value="1"/>
</dbReference>
<dbReference type="InterPro" id="IPR012132">
    <property type="entry name" value="GMC_OxRdtase"/>
</dbReference>
<sequence>MKAEETFDFIIVGAGVAGCVVASRISQSRPGLRILLIEAGVENDDRTSGAMGFVAGFGSDIEWPHRSVPQERAFGGDTVCLTSGKLVGGGSGVNYQVFTRGPAVDYDQWADLVRDRRWSWNGLLPYFKRVETWYPSVEMKERGCVTIDSHGDRGPIKVSHATNSGKPRNYPLREKSRRFHELLGRKQVDDMNSGQQLGYSEAFSSTYAGLRSFASSYPLGVNVTVWTNSTVERLIMTGRTAEGAVIARSVGDKIERVHVRARREVILSAGHMDHPKSFFLAASAQQKSCSDITSLQS</sequence>
<dbReference type="Gene3D" id="3.50.50.60">
    <property type="entry name" value="FAD/NAD(P)-binding domain"/>
    <property type="match status" value="1"/>
</dbReference>
<dbReference type="EMBL" id="AP024427">
    <property type="protein sequence ID" value="BCR98132.1"/>
    <property type="molecule type" value="Genomic_DNA"/>
</dbReference>
<dbReference type="Pfam" id="PF00732">
    <property type="entry name" value="GMC_oxred_N"/>
    <property type="match status" value="1"/>
</dbReference>
<reference evidence="4" key="1">
    <citation type="submission" date="2021-01" db="EMBL/GenBank/DDBJ databases">
        <authorList>
            <consortium name="Aspergillus luchuensis mut. kawachii IFO 4304 genome sequencing consortium"/>
            <person name="Kazuki M."/>
            <person name="Futagami T."/>
        </authorList>
    </citation>
    <scope>NUCLEOTIDE SEQUENCE</scope>
    <source>
        <strain evidence="4">IFO 4308</strain>
    </source>
</reference>
<dbReference type="GeneID" id="64959457"/>
<dbReference type="SUPFAM" id="SSF51905">
    <property type="entry name" value="FAD/NAD(P)-binding domain"/>
    <property type="match status" value="1"/>
</dbReference>
<dbReference type="GO" id="GO:0050660">
    <property type="term" value="F:flavin adenine dinucleotide binding"/>
    <property type="evidence" value="ECO:0007669"/>
    <property type="project" value="InterPro"/>
</dbReference>
<dbReference type="PROSITE" id="PS51257">
    <property type="entry name" value="PROKAR_LIPOPROTEIN"/>
    <property type="match status" value="1"/>
</dbReference>
<dbReference type="InterPro" id="IPR036188">
    <property type="entry name" value="FAD/NAD-bd_sf"/>
</dbReference>
<dbReference type="InterPro" id="IPR000172">
    <property type="entry name" value="GMC_OxRdtase_N"/>
</dbReference>
<evidence type="ECO:0000256" key="1">
    <source>
        <dbReference type="ARBA" id="ARBA00010790"/>
    </source>
</evidence>
<reference evidence="4" key="2">
    <citation type="submission" date="2021-02" db="EMBL/GenBank/DDBJ databases">
        <title>Aspergillus luchuensis mut. kawachii IFO 4304 genome sequence.</title>
        <authorList>
            <person name="Mori K."/>
            <person name="Kadooka C."/>
            <person name="Goto M."/>
            <person name="Futagami T."/>
        </authorList>
    </citation>
    <scope>NUCLEOTIDE SEQUENCE</scope>
    <source>
        <strain evidence="4">IFO 4308</strain>
    </source>
</reference>
<dbReference type="Proteomes" id="UP000661280">
    <property type="component" value="Chromosome 3"/>
</dbReference>
<organism evidence="4 5">
    <name type="scientific">Aspergillus kawachii</name>
    <name type="common">White koji mold</name>
    <name type="synonym">Aspergillus awamori var. kawachi</name>
    <dbReference type="NCBI Taxonomy" id="1069201"/>
    <lineage>
        <taxon>Eukaryota</taxon>
        <taxon>Fungi</taxon>
        <taxon>Dikarya</taxon>
        <taxon>Ascomycota</taxon>
        <taxon>Pezizomycotina</taxon>
        <taxon>Eurotiomycetes</taxon>
        <taxon>Eurotiomycetidae</taxon>
        <taxon>Eurotiales</taxon>
        <taxon>Aspergillaceae</taxon>
        <taxon>Aspergillus</taxon>
        <taxon>Aspergillus subgen. Circumdati</taxon>
    </lineage>
</organism>
<keyword evidence="5" id="KW-1185">Reference proteome</keyword>
<dbReference type="KEGG" id="aluc:AKAW2_31451S"/>